<dbReference type="PANTHER" id="PTHR40606:SF1">
    <property type="entry name" value="UPF0339 PROTEIN YEGP"/>
    <property type="match status" value="1"/>
</dbReference>
<evidence type="ECO:0000313" key="3">
    <source>
        <dbReference type="Proteomes" id="UP000199469"/>
    </source>
</evidence>
<keyword evidence="3" id="KW-1185">Reference proteome</keyword>
<name>A0A1I0RRZ2_9FLAO</name>
<dbReference type="PANTHER" id="PTHR40606">
    <property type="match status" value="1"/>
</dbReference>
<evidence type="ECO:0000259" key="1">
    <source>
        <dbReference type="Pfam" id="PF07411"/>
    </source>
</evidence>
<dbReference type="AlphaFoldDB" id="A0A1I0RRZ2"/>
<gene>
    <name evidence="2" type="ORF">SAMN05421841_3144</name>
</gene>
<feature type="domain" description="DUF1508" evidence="1">
    <location>
        <begin position="10"/>
        <end position="56"/>
    </location>
</feature>
<dbReference type="Pfam" id="PF07411">
    <property type="entry name" value="DUF1508"/>
    <property type="match status" value="2"/>
</dbReference>
<dbReference type="EMBL" id="FOIU01000002">
    <property type="protein sequence ID" value="SEW44080.1"/>
    <property type="molecule type" value="Genomic_DNA"/>
</dbReference>
<dbReference type="Gene3D" id="2.30.29.80">
    <property type="match status" value="1"/>
</dbReference>
<evidence type="ECO:0000313" key="2">
    <source>
        <dbReference type="EMBL" id="SEW44080.1"/>
    </source>
</evidence>
<dbReference type="SUPFAM" id="SSF160113">
    <property type="entry name" value="YegP-like"/>
    <property type="match status" value="2"/>
</dbReference>
<dbReference type="InterPro" id="IPR051141">
    <property type="entry name" value="UPF0339_domain"/>
</dbReference>
<dbReference type="InterPro" id="IPR010879">
    <property type="entry name" value="DUF1508"/>
</dbReference>
<dbReference type="STRING" id="356305.SAMN05421841_3144"/>
<reference evidence="3" key="1">
    <citation type="submission" date="2016-10" db="EMBL/GenBank/DDBJ databases">
        <authorList>
            <person name="Varghese N."/>
            <person name="Submissions S."/>
        </authorList>
    </citation>
    <scope>NUCLEOTIDE SEQUENCE [LARGE SCALE GENOMIC DNA]</scope>
    <source>
        <strain evidence="3">DSM 17724</strain>
    </source>
</reference>
<feature type="domain" description="DUF1508" evidence="1">
    <location>
        <begin position="61"/>
        <end position="107"/>
    </location>
</feature>
<dbReference type="Proteomes" id="UP000199469">
    <property type="component" value="Unassembled WGS sequence"/>
</dbReference>
<sequence>MGKFFISKRSNGEYQFVLKADNHEPILTGEGYQTKAGCKNGIESVKMNAPFDQRYDRRVATNGQYYFNLKASNGEIIGTSEMYTTSSAREVGIESVKRNAPNAPVIDLTGE</sequence>
<protein>
    <recommendedName>
        <fullName evidence="1">DUF1508 domain-containing protein</fullName>
    </recommendedName>
</protein>
<dbReference type="InterPro" id="IPR036913">
    <property type="entry name" value="YegP-like_sf"/>
</dbReference>
<organism evidence="2 3">
    <name type="scientific">Chryseobacterium wanjuense</name>
    <dbReference type="NCBI Taxonomy" id="356305"/>
    <lineage>
        <taxon>Bacteria</taxon>
        <taxon>Pseudomonadati</taxon>
        <taxon>Bacteroidota</taxon>
        <taxon>Flavobacteriia</taxon>
        <taxon>Flavobacteriales</taxon>
        <taxon>Weeksellaceae</taxon>
        <taxon>Chryseobacterium group</taxon>
        <taxon>Chryseobacterium</taxon>
    </lineage>
</organism>
<proteinExistence type="predicted"/>
<dbReference type="OrthoDB" id="9802792at2"/>
<accession>A0A1I0RRZ2</accession>
<dbReference type="RefSeq" id="WP_089794189.1">
    <property type="nucleotide sequence ID" value="NZ_FOIU01000002.1"/>
</dbReference>